<dbReference type="PANTHER" id="PTHR10380:SF238">
    <property type="entry name" value="CUTICULAR PROTEIN 65EA-RELATED"/>
    <property type="match status" value="1"/>
</dbReference>
<organism evidence="5 6">
    <name type="scientific">Mythimna separata</name>
    <name type="common">Oriental armyworm</name>
    <name type="synonym">Pseudaletia separata</name>
    <dbReference type="NCBI Taxonomy" id="271217"/>
    <lineage>
        <taxon>Eukaryota</taxon>
        <taxon>Metazoa</taxon>
        <taxon>Ecdysozoa</taxon>
        <taxon>Arthropoda</taxon>
        <taxon>Hexapoda</taxon>
        <taxon>Insecta</taxon>
        <taxon>Pterygota</taxon>
        <taxon>Neoptera</taxon>
        <taxon>Endopterygota</taxon>
        <taxon>Lepidoptera</taxon>
        <taxon>Glossata</taxon>
        <taxon>Ditrysia</taxon>
        <taxon>Noctuoidea</taxon>
        <taxon>Noctuidae</taxon>
        <taxon>Noctuinae</taxon>
        <taxon>Hadenini</taxon>
        <taxon>Mythimna</taxon>
    </lineage>
</organism>
<evidence type="ECO:0000256" key="1">
    <source>
        <dbReference type="ARBA" id="ARBA00022460"/>
    </source>
</evidence>
<accession>A0AAD7YWI6</accession>
<protein>
    <submittedName>
        <fullName evidence="5">Uncharacterized protein</fullName>
    </submittedName>
</protein>
<proteinExistence type="predicted"/>
<gene>
    <name evidence="5" type="ORF">PYW07_004703</name>
</gene>
<sequence>MKSFVALLAVVAVVAADVSHLRSPEADAQIVKQDANVEPDRYDFGYQTSNGIAGQESGALKAVGDGAAIAVQGQNSYTAPNGEQISLTYIADENGFQPQGAHLPTSPPAPAIPDYILRSIEYIRTHPPKEEPIRRL</sequence>
<dbReference type="PROSITE" id="PS00233">
    <property type="entry name" value="CHIT_BIND_RR_1"/>
    <property type="match status" value="1"/>
</dbReference>
<evidence type="ECO:0000313" key="5">
    <source>
        <dbReference type="EMBL" id="KAJ8731539.1"/>
    </source>
</evidence>
<dbReference type="GO" id="GO:0062129">
    <property type="term" value="C:chitin-based extracellular matrix"/>
    <property type="evidence" value="ECO:0007669"/>
    <property type="project" value="TreeGrafter"/>
</dbReference>
<keyword evidence="2 4" id="KW-0732">Signal</keyword>
<evidence type="ECO:0000256" key="3">
    <source>
        <dbReference type="PROSITE-ProRule" id="PRU00497"/>
    </source>
</evidence>
<evidence type="ECO:0000256" key="4">
    <source>
        <dbReference type="SAM" id="SignalP"/>
    </source>
</evidence>
<dbReference type="InterPro" id="IPR000618">
    <property type="entry name" value="Insect_cuticle"/>
</dbReference>
<dbReference type="EMBL" id="JARGEI010000005">
    <property type="protein sequence ID" value="KAJ8731539.1"/>
    <property type="molecule type" value="Genomic_DNA"/>
</dbReference>
<reference evidence="5" key="1">
    <citation type="submission" date="2023-03" db="EMBL/GenBank/DDBJ databases">
        <title>Chromosome-level genomes of two armyworms, Mythimna separata and Mythimna loreyi, provide insights into the biosynthesis and reception of sex pheromones.</title>
        <authorList>
            <person name="Zhao H."/>
        </authorList>
    </citation>
    <scope>NUCLEOTIDE SEQUENCE</scope>
    <source>
        <strain evidence="5">BeijingLab</strain>
        <tissue evidence="5">Pupa</tissue>
    </source>
</reference>
<dbReference type="GO" id="GO:0008010">
    <property type="term" value="F:structural constituent of chitin-based larval cuticle"/>
    <property type="evidence" value="ECO:0007669"/>
    <property type="project" value="TreeGrafter"/>
</dbReference>
<evidence type="ECO:0000313" key="6">
    <source>
        <dbReference type="Proteomes" id="UP001231518"/>
    </source>
</evidence>
<dbReference type="Pfam" id="PF00379">
    <property type="entry name" value="Chitin_bind_4"/>
    <property type="match status" value="1"/>
</dbReference>
<feature type="chain" id="PRO_5042100504" evidence="4">
    <location>
        <begin position="17"/>
        <end position="136"/>
    </location>
</feature>
<evidence type="ECO:0000256" key="2">
    <source>
        <dbReference type="ARBA" id="ARBA00022729"/>
    </source>
</evidence>
<dbReference type="Proteomes" id="UP001231518">
    <property type="component" value="Chromosome 16"/>
</dbReference>
<keyword evidence="1 3" id="KW-0193">Cuticle</keyword>
<keyword evidence="6" id="KW-1185">Reference proteome</keyword>
<dbReference type="PROSITE" id="PS51155">
    <property type="entry name" value="CHIT_BIND_RR_2"/>
    <property type="match status" value="1"/>
</dbReference>
<dbReference type="PANTHER" id="PTHR10380">
    <property type="entry name" value="CUTICLE PROTEIN"/>
    <property type="match status" value="1"/>
</dbReference>
<dbReference type="AlphaFoldDB" id="A0AAD7YWI6"/>
<dbReference type="PRINTS" id="PR00947">
    <property type="entry name" value="CUTICLE"/>
</dbReference>
<comment type="caution">
    <text evidence="5">The sequence shown here is derived from an EMBL/GenBank/DDBJ whole genome shotgun (WGS) entry which is preliminary data.</text>
</comment>
<name>A0AAD7YWI6_MYTSE</name>
<dbReference type="InterPro" id="IPR050468">
    <property type="entry name" value="Cuticle_Struct_Prot"/>
</dbReference>
<feature type="signal peptide" evidence="4">
    <location>
        <begin position="1"/>
        <end position="16"/>
    </location>
</feature>
<dbReference type="InterPro" id="IPR031311">
    <property type="entry name" value="CHIT_BIND_RR_consensus"/>
</dbReference>